<dbReference type="Gene3D" id="1.20.1250.10">
    <property type="match status" value="1"/>
</dbReference>
<dbReference type="SUPFAM" id="SSF47266">
    <property type="entry name" value="4-helical cytokines"/>
    <property type="match status" value="1"/>
</dbReference>
<evidence type="ECO:0000313" key="3">
    <source>
        <dbReference type="Proteomes" id="UP000694389"/>
    </source>
</evidence>
<dbReference type="GeneTree" id="ENSGT00940000175578"/>
<accession>A0A8P4KNI3</accession>
<dbReference type="Ensembl" id="ENSDLAT00005080035.1">
    <property type="protein sequence ID" value="ENSDLAP00005082529.1"/>
    <property type="gene ID" value="ENSDLAG00005030350.1"/>
</dbReference>
<dbReference type="Proteomes" id="UP000694389">
    <property type="component" value="Unassembled WGS sequence"/>
</dbReference>
<dbReference type="InterPro" id="IPR040117">
    <property type="entry name" value="GCSF/MGF"/>
</dbReference>
<proteinExistence type="predicted"/>
<sequence length="300" mass="32240">PPYTQLLPLPASSCRPAALLPVCSSGPIGSRQLAVQPAASVQRGGRASEDPGGENPERHPRRARRHRQHAGNHRSDSLQLVSDWLLSSSSSSCVSNVVLSSSGFDPRPLDSDSKPAGDDAITENPCGARPQTAIRALHTGQSVSRLTCLTCCYLLLPVSPVSPVVTCLTCLTCCYLSHLSHLLLPVCRPLQEMSVSRMCAGSRLYQRLLGVLSDRLSGLSDLRADLRDLLTHINKMREAAQLGAGGGVDQDHGLDLTSRSDYDVQVAVHLTLTQLRSFCHDLIRSLRAVATYRPRAAGAL</sequence>
<dbReference type="GO" id="GO:0045639">
    <property type="term" value="P:positive regulation of myeloid cell differentiation"/>
    <property type="evidence" value="ECO:0007669"/>
    <property type="project" value="InterPro"/>
</dbReference>
<keyword evidence="3" id="KW-1185">Reference proteome</keyword>
<reference evidence="2" key="1">
    <citation type="submission" date="2025-08" db="UniProtKB">
        <authorList>
            <consortium name="Ensembl"/>
        </authorList>
    </citation>
    <scope>IDENTIFICATION</scope>
</reference>
<dbReference type="PANTHER" id="PTHR10511">
    <property type="entry name" value="GRANULOCYTE COLONY-STIMULATING FACTOR"/>
    <property type="match status" value="1"/>
</dbReference>
<reference evidence="2" key="2">
    <citation type="submission" date="2025-09" db="UniProtKB">
        <authorList>
            <consortium name="Ensembl"/>
        </authorList>
    </citation>
    <scope>IDENTIFICATION</scope>
</reference>
<feature type="compositionally biased region" description="Basic residues" evidence="1">
    <location>
        <begin position="59"/>
        <end position="72"/>
    </location>
</feature>
<protein>
    <submittedName>
        <fullName evidence="2">Uncharacterized protein</fullName>
    </submittedName>
</protein>
<feature type="compositionally biased region" description="Basic and acidic residues" evidence="1">
    <location>
        <begin position="107"/>
        <end position="117"/>
    </location>
</feature>
<dbReference type="GO" id="GO:0005125">
    <property type="term" value="F:cytokine activity"/>
    <property type="evidence" value="ECO:0007669"/>
    <property type="project" value="InterPro"/>
</dbReference>
<evidence type="ECO:0000256" key="1">
    <source>
        <dbReference type="SAM" id="MobiDB-lite"/>
    </source>
</evidence>
<evidence type="ECO:0000313" key="2">
    <source>
        <dbReference type="Ensembl" id="ENSDLAP00005082529.1"/>
    </source>
</evidence>
<dbReference type="InterPro" id="IPR009079">
    <property type="entry name" value="4_helix_cytokine-like_core"/>
</dbReference>
<dbReference type="AlphaFoldDB" id="A0A8P4KNI3"/>
<feature type="region of interest" description="Disordered" evidence="1">
    <location>
        <begin position="104"/>
        <end position="124"/>
    </location>
</feature>
<gene>
    <name evidence="2" type="primary">LOC127374625</name>
</gene>
<dbReference type="PANTHER" id="PTHR10511:SF2">
    <property type="entry name" value="GRANULOCYTE COLONY-STIMULATING FACTOR"/>
    <property type="match status" value="1"/>
</dbReference>
<organism evidence="2 3">
    <name type="scientific">Dicentrarchus labrax</name>
    <name type="common">European seabass</name>
    <name type="synonym">Morone labrax</name>
    <dbReference type="NCBI Taxonomy" id="13489"/>
    <lineage>
        <taxon>Eukaryota</taxon>
        <taxon>Metazoa</taxon>
        <taxon>Chordata</taxon>
        <taxon>Craniata</taxon>
        <taxon>Vertebrata</taxon>
        <taxon>Euteleostomi</taxon>
        <taxon>Actinopterygii</taxon>
        <taxon>Neopterygii</taxon>
        <taxon>Teleostei</taxon>
        <taxon>Neoteleostei</taxon>
        <taxon>Acanthomorphata</taxon>
        <taxon>Eupercaria</taxon>
        <taxon>Moronidae</taxon>
        <taxon>Dicentrarchus</taxon>
    </lineage>
</organism>
<feature type="region of interest" description="Disordered" evidence="1">
    <location>
        <begin position="34"/>
        <end position="75"/>
    </location>
</feature>
<name>A0A8P4KNI3_DICLA</name>